<dbReference type="Proteomes" id="UP000193435">
    <property type="component" value="Unassembled WGS sequence"/>
</dbReference>
<organism evidence="1 2">
    <name type="scientific">Carnobacterium iners</name>
    <dbReference type="NCBI Taxonomy" id="1073423"/>
    <lineage>
        <taxon>Bacteria</taxon>
        <taxon>Bacillati</taxon>
        <taxon>Bacillota</taxon>
        <taxon>Bacilli</taxon>
        <taxon>Lactobacillales</taxon>
        <taxon>Carnobacteriaceae</taxon>
        <taxon>Carnobacterium</taxon>
    </lineage>
</organism>
<accession>A0A1X7MTL6</accession>
<dbReference type="EMBL" id="FXBJ01000002">
    <property type="protein sequence ID" value="SMH28152.1"/>
    <property type="molecule type" value="Genomic_DNA"/>
</dbReference>
<evidence type="ECO:0000313" key="2">
    <source>
        <dbReference type="Proteomes" id="UP000193435"/>
    </source>
</evidence>
<gene>
    <name evidence="1" type="ORF">SAMN04488700_0860</name>
</gene>
<name>A0A1X7MTL6_9LACT</name>
<reference evidence="1 2" key="1">
    <citation type="submission" date="2017-04" db="EMBL/GenBank/DDBJ databases">
        <authorList>
            <person name="Afonso C.L."/>
            <person name="Miller P.J."/>
            <person name="Scott M.A."/>
            <person name="Spackman E."/>
            <person name="Goraichik I."/>
            <person name="Dimitrov K.M."/>
            <person name="Suarez D.L."/>
            <person name="Swayne D.E."/>
        </authorList>
    </citation>
    <scope>NUCLEOTIDE SEQUENCE [LARGE SCALE GENOMIC DNA]</scope>
    <source>
        <strain evidence="1 2">LMG26642</strain>
    </source>
</reference>
<sequence>MYSLEETFQSYMFTNVVNGDMISLQPCAIFVKRFIKMLCPEGKYRPT</sequence>
<protein>
    <submittedName>
        <fullName evidence="1">Uncharacterized protein</fullName>
    </submittedName>
</protein>
<dbReference type="STRING" id="1073423.SAMN04488700_0860"/>
<proteinExistence type="predicted"/>
<dbReference type="AlphaFoldDB" id="A0A1X7MTL6"/>
<evidence type="ECO:0000313" key="1">
    <source>
        <dbReference type="EMBL" id="SMH28152.1"/>
    </source>
</evidence>
<keyword evidence="2" id="KW-1185">Reference proteome</keyword>